<dbReference type="EMBL" id="BOOW01000015">
    <property type="protein sequence ID" value="GII92364.1"/>
    <property type="molecule type" value="Genomic_DNA"/>
</dbReference>
<sequence>MAKWRCRVALLIPMAVASSLIDEAGAAFNWQIALLMICSRLIATIHPYLV</sequence>
<accession>A0A919RIB3</accession>
<comment type="caution">
    <text evidence="1">The sequence shown here is derived from an EMBL/GenBank/DDBJ whole genome shotgun (WGS) entry which is preliminary data.</text>
</comment>
<protein>
    <submittedName>
        <fullName evidence="1">Uncharacterized protein</fullName>
    </submittedName>
</protein>
<keyword evidence="2" id="KW-1185">Reference proteome</keyword>
<evidence type="ECO:0000313" key="1">
    <source>
        <dbReference type="EMBL" id="GII92364.1"/>
    </source>
</evidence>
<proteinExistence type="predicted"/>
<reference evidence="1" key="1">
    <citation type="submission" date="2021-01" db="EMBL/GenBank/DDBJ databases">
        <title>Whole genome shotgun sequence of Sinosporangium siamense NBRC 109515.</title>
        <authorList>
            <person name="Komaki H."/>
            <person name="Tamura T."/>
        </authorList>
    </citation>
    <scope>NUCLEOTIDE SEQUENCE</scope>
    <source>
        <strain evidence="1">NBRC 109515</strain>
    </source>
</reference>
<gene>
    <name evidence="1" type="ORF">Ssi02_25950</name>
</gene>
<organism evidence="1 2">
    <name type="scientific">Sinosporangium siamense</name>
    <dbReference type="NCBI Taxonomy" id="1367973"/>
    <lineage>
        <taxon>Bacteria</taxon>
        <taxon>Bacillati</taxon>
        <taxon>Actinomycetota</taxon>
        <taxon>Actinomycetes</taxon>
        <taxon>Streptosporangiales</taxon>
        <taxon>Streptosporangiaceae</taxon>
        <taxon>Sinosporangium</taxon>
    </lineage>
</organism>
<evidence type="ECO:0000313" key="2">
    <source>
        <dbReference type="Proteomes" id="UP000606172"/>
    </source>
</evidence>
<dbReference type="Proteomes" id="UP000606172">
    <property type="component" value="Unassembled WGS sequence"/>
</dbReference>
<name>A0A919RIB3_9ACTN</name>
<dbReference type="AlphaFoldDB" id="A0A919RIB3"/>